<proteinExistence type="predicted"/>
<name>A0A1I4FNP5_9HYPH</name>
<dbReference type="Proteomes" id="UP000199598">
    <property type="component" value="Unassembled WGS sequence"/>
</dbReference>
<evidence type="ECO:0000313" key="2">
    <source>
        <dbReference type="Proteomes" id="UP000199598"/>
    </source>
</evidence>
<reference evidence="1 2" key="1">
    <citation type="submission" date="2016-10" db="EMBL/GenBank/DDBJ databases">
        <authorList>
            <person name="Varghese N."/>
            <person name="Submissions S."/>
        </authorList>
    </citation>
    <scope>NUCLEOTIDE SEQUENCE [LARGE SCALE GENOMIC DNA]</scope>
    <source>
        <strain evidence="1 2">DSM 16392</strain>
    </source>
</reference>
<sequence length="378" mass="43658">MLFSLKVRRKWRKRLNNWYISYTDPQYFAVKLRLLKRRLNKVAPRQHIILTNVLQWKRRAIAEYFLDNFDQTIHFVENNTSKIDIERFLRDKTEPIVAVWGYGGNKHLLKAAKKKKWEVWRLEDGFIRSVGLGVEYAPLASFILDKTGGLYFDPRVPSQVERILNDTIFSEEQRQFARNCIAEVTSKNITKYNLSENGCKDVKLPDKPLILVFGQFEGDASLKYGGGQFKLNTDLIDLALIENPDAAIIYREHPDITSGLRPSKSDVTPYLDRIQLLPSDYPVWLHLPKFDKVYVITSLAGFEAAIRGAKVRVAGSPFYAGWGITQDLEEHPRRKKARSVEEVFYAAYLKGAIYLNPGTGKTTNFEDTLQYVQAMKRQ</sequence>
<comment type="caution">
    <text evidence="1">The sequence shown here is derived from an EMBL/GenBank/DDBJ whole genome shotgun (WGS) entry which is preliminary data.</text>
</comment>
<gene>
    <name evidence="1" type="ORF">SAMN04488518_1218</name>
</gene>
<organism evidence="1 2">
    <name type="scientific">Pseudovibrio ascidiaceicola</name>
    <dbReference type="NCBI Taxonomy" id="285279"/>
    <lineage>
        <taxon>Bacteria</taxon>
        <taxon>Pseudomonadati</taxon>
        <taxon>Pseudomonadota</taxon>
        <taxon>Alphaproteobacteria</taxon>
        <taxon>Hyphomicrobiales</taxon>
        <taxon>Stappiaceae</taxon>
        <taxon>Pseudovibrio</taxon>
    </lineage>
</organism>
<dbReference type="RefSeq" id="WP_093524047.1">
    <property type="nucleotide sequence ID" value="NZ_FOSK01000021.1"/>
</dbReference>
<evidence type="ECO:0000313" key="1">
    <source>
        <dbReference type="EMBL" id="SFL19528.1"/>
    </source>
</evidence>
<dbReference type="Pfam" id="PF05159">
    <property type="entry name" value="Capsule_synth"/>
    <property type="match status" value="2"/>
</dbReference>
<protein>
    <submittedName>
        <fullName evidence="1">Capsule polysaccharide biosynthesis protein</fullName>
    </submittedName>
</protein>
<dbReference type="EMBL" id="FOSK01000021">
    <property type="protein sequence ID" value="SFL19528.1"/>
    <property type="molecule type" value="Genomic_DNA"/>
</dbReference>
<accession>A0A1I4FNP5</accession>
<keyword evidence="2" id="KW-1185">Reference proteome</keyword>
<dbReference type="InterPro" id="IPR007833">
    <property type="entry name" value="Capsule_polysaccharide_synth"/>
</dbReference>